<proteinExistence type="predicted"/>
<evidence type="ECO:0000313" key="1">
    <source>
        <dbReference type="EMBL" id="QGM63137.1"/>
    </source>
</evidence>
<dbReference type="EMBL" id="CP026729">
    <property type="protein sequence ID" value="QGM63137.1"/>
    <property type="molecule type" value="Genomic_DNA"/>
</dbReference>
<gene>
    <name evidence="1" type="ORF">BKKJ1_1623</name>
</gene>
<reference evidence="1" key="1">
    <citation type="journal article" date="2019" name="Sci. Rep.">
        <title>Metabolism of the predominant human milk oligosaccharide fucosyllactose by an infant gut commensal.</title>
        <authorList>
            <person name="James K."/>
            <person name="Bottacini F."/>
            <person name="Contreras J.I.S."/>
            <person name="Vigoureux M."/>
            <person name="Egan M."/>
            <person name="Motherway M.O."/>
            <person name="Holmes E."/>
            <person name="van Sinderen D."/>
        </authorList>
    </citation>
    <scope>NUCLEOTIDE SEQUENCE [LARGE SCALE GENOMIC DNA]</scope>
    <source>
        <strain evidence="1">APCKJ1</strain>
    </source>
</reference>
<sequence length="139" mass="16165">MMFLFGFIFGAFVMAGVLYVLYTGQWYRIPLWHFYDAAGLTTTSEDFFQFQGKTYTDRHRPKMRMLRLADGRFEFDLYPAYGKKLANYIDKTEEMAQALHAAAVTIEPAGIGDHGHVIVYMTDPIPAKYSIDELYRHER</sequence>
<protein>
    <submittedName>
        <fullName evidence="1">Uncharacterized protein</fullName>
    </submittedName>
</protein>
<accession>A0AAE6Q1S7</accession>
<dbReference type="AlphaFoldDB" id="A0AAE6Q1S7"/>
<name>A0AAE6Q1S7_9BIFI</name>
<organism evidence="1">
    <name type="scientific">Bifidobacterium catenulatum subsp. kashiwanohense</name>
    <dbReference type="NCBI Taxonomy" id="630129"/>
    <lineage>
        <taxon>Bacteria</taxon>
        <taxon>Bacillati</taxon>
        <taxon>Actinomycetota</taxon>
        <taxon>Actinomycetes</taxon>
        <taxon>Bifidobacteriales</taxon>
        <taxon>Bifidobacteriaceae</taxon>
        <taxon>Bifidobacterium</taxon>
    </lineage>
</organism>